<feature type="region of interest" description="Disordered" evidence="9">
    <location>
        <begin position="1"/>
        <end position="27"/>
    </location>
</feature>
<keyword evidence="6 10" id="KW-1133">Transmembrane helix</keyword>
<evidence type="ECO:0000256" key="6">
    <source>
        <dbReference type="ARBA" id="ARBA00022989"/>
    </source>
</evidence>
<dbReference type="InterPro" id="IPR050681">
    <property type="entry name" value="CDF/SLC30A"/>
</dbReference>
<feature type="compositionally biased region" description="Basic and acidic residues" evidence="9">
    <location>
        <begin position="1"/>
        <end position="15"/>
    </location>
</feature>
<reference evidence="13 14" key="1">
    <citation type="submission" date="2018-04" db="EMBL/GenBank/DDBJ databases">
        <title>Genomic Encyclopedia of Archaeal and Bacterial Type Strains, Phase II (KMG-II): from individual species to whole genera.</title>
        <authorList>
            <person name="Goeker M."/>
        </authorList>
    </citation>
    <scope>NUCLEOTIDE SEQUENCE [LARGE SCALE GENOMIC DNA]</scope>
    <source>
        <strain evidence="13 14">DSM 23382</strain>
    </source>
</reference>
<dbReference type="InterPro" id="IPR027469">
    <property type="entry name" value="Cation_efflux_TMD_sf"/>
</dbReference>
<protein>
    <submittedName>
        <fullName evidence="13">Cobalt-zinc-cadmium efflux system protein</fullName>
    </submittedName>
</protein>
<evidence type="ECO:0000259" key="11">
    <source>
        <dbReference type="Pfam" id="PF01545"/>
    </source>
</evidence>
<name>A0A2T5VCN8_9HYPH</name>
<evidence type="ECO:0000256" key="5">
    <source>
        <dbReference type="ARBA" id="ARBA00022906"/>
    </source>
</evidence>
<dbReference type="SUPFAM" id="SSF160240">
    <property type="entry name" value="Cation efflux protein cytoplasmic domain-like"/>
    <property type="match status" value="1"/>
</dbReference>
<comment type="caution">
    <text evidence="13">The sequence shown here is derived from an EMBL/GenBank/DDBJ whole genome shotgun (WGS) entry which is preliminary data.</text>
</comment>
<feature type="compositionally biased region" description="Basic residues" evidence="9">
    <location>
        <begin position="16"/>
        <end position="27"/>
    </location>
</feature>
<evidence type="ECO:0000313" key="14">
    <source>
        <dbReference type="Proteomes" id="UP000244081"/>
    </source>
</evidence>
<dbReference type="InterPro" id="IPR002524">
    <property type="entry name" value="Cation_efflux"/>
</dbReference>
<proteinExistence type="inferred from homology"/>
<keyword evidence="7" id="KW-0406">Ion transport</keyword>
<dbReference type="AlphaFoldDB" id="A0A2T5VCN8"/>
<evidence type="ECO:0000256" key="10">
    <source>
        <dbReference type="SAM" id="Phobius"/>
    </source>
</evidence>
<dbReference type="Pfam" id="PF16916">
    <property type="entry name" value="ZT_dimer"/>
    <property type="match status" value="1"/>
</dbReference>
<dbReference type="GO" id="GO:0005886">
    <property type="term" value="C:plasma membrane"/>
    <property type="evidence" value="ECO:0007669"/>
    <property type="project" value="TreeGrafter"/>
</dbReference>
<dbReference type="Proteomes" id="UP000244081">
    <property type="component" value="Unassembled WGS sequence"/>
</dbReference>
<dbReference type="OrthoDB" id="9809646at2"/>
<keyword evidence="8 10" id="KW-0472">Membrane</keyword>
<evidence type="ECO:0000256" key="1">
    <source>
        <dbReference type="ARBA" id="ARBA00004141"/>
    </source>
</evidence>
<dbReference type="Pfam" id="PF01545">
    <property type="entry name" value="Cation_efflux"/>
    <property type="match status" value="1"/>
</dbReference>
<evidence type="ECO:0000256" key="2">
    <source>
        <dbReference type="ARBA" id="ARBA00008873"/>
    </source>
</evidence>
<feature type="transmembrane region" description="Helical" evidence="10">
    <location>
        <begin position="63"/>
        <end position="83"/>
    </location>
</feature>
<keyword evidence="5" id="KW-0862">Zinc</keyword>
<dbReference type="InterPro" id="IPR036837">
    <property type="entry name" value="Cation_efflux_CTD_sf"/>
</dbReference>
<dbReference type="InterPro" id="IPR027470">
    <property type="entry name" value="Cation_efflux_CTD"/>
</dbReference>
<accession>A0A2T5VCN8</accession>
<keyword evidence="3" id="KW-0813">Transport</keyword>
<dbReference type="Gene3D" id="1.20.1510.10">
    <property type="entry name" value="Cation efflux protein transmembrane domain"/>
    <property type="match status" value="1"/>
</dbReference>
<evidence type="ECO:0000256" key="3">
    <source>
        <dbReference type="ARBA" id="ARBA00022448"/>
    </source>
</evidence>
<evidence type="ECO:0000259" key="12">
    <source>
        <dbReference type="Pfam" id="PF16916"/>
    </source>
</evidence>
<dbReference type="SUPFAM" id="SSF161111">
    <property type="entry name" value="Cation efflux protein transmembrane domain-like"/>
    <property type="match status" value="1"/>
</dbReference>
<gene>
    <name evidence="13" type="ORF">C8N35_102229</name>
</gene>
<feature type="domain" description="Cation efflux protein cytoplasmic" evidence="12">
    <location>
        <begin position="232"/>
        <end position="307"/>
    </location>
</feature>
<sequence length="321" mass="35147">MGHNHTHDHDADHVHSRGNGHGHHHHHVDPNAGDLRITFAIGINFLLTLVQIVGGIMAGSLALIADALHNFSDAISLVIAFGARKIARRPSDAQMTFGYDRIEIVAALINYTTLIILGLYLVYEAVLRFIEPEGVDGWMVIIIAIVALVIDLGTALLTYAMSKSSMNIRAAFLHNVADALGSVAVIVAGTLILLYDWRLIDPIVTLLIAGYILWQSFLEIGPVIRILMLASPPDIAAQSVLDSLRDIEGVADVHHVHLWQMNEHQNAVDAHLVIAEGFWERADTIKASAKQRLKSEFGVGHTTLEMECTHHVCLEARAIGH</sequence>
<feature type="transmembrane region" description="Helical" evidence="10">
    <location>
        <begin position="104"/>
        <end position="123"/>
    </location>
</feature>
<keyword evidence="4 10" id="KW-0812">Transmembrane</keyword>
<dbReference type="RefSeq" id="WP_107989370.1">
    <property type="nucleotide sequence ID" value="NZ_QAYG01000002.1"/>
</dbReference>
<feature type="transmembrane region" description="Helical" evidence="10">
    <location>
        <begin position="172"/>
        <end position="193"/>
    </location>
</feature>
<feature type="transmembrane region" description="Helical" evidence="10">
    <location>
        <begin position="37"/>
        <end position="57"/>
    </location>
</feature>
<dbReference type="GO" id="GO:0005385">
    <property type="term" value="F:zinc ion transmembrane transporter activity"/>
    <property type="evidence" value="ECO:0007669"/>
    <property type="project" value="TreeGrafter"/>
</dbReference>
<keyword evidence="5" id="KW-0864">Zinc transport</keyword>
<feature type="transmembrane region" description="Helical" evidence="10">
    <location>
        <begin position="199"/>
        <end position="218"/>
    </location>
</feature>
<evidence type="ECO:0000256" key="8">
    <source>
        <dbReference type="ARBA" id="ARBA00023136"/>
    </source>
</evidence>
<comment type="similarity">
    <text evidence="2">Belongs to the cation diffusion facilitator (CDF) transporter (TC 2.A.4) family. SLC30A subfamily.</text>
</comment>
<keyword evidence="14" id="KW-1185">Reference proteome</keyword>
<dbReference type="EMBL" id="QAYG01000002">
    <property type="protein sequence ID" value="PTW61518.1"/>
    <property type="molecule type" value="Genomic_DNA"/>
</dbReference>
<dbReference type="PANTHER" id="PTHR11562:SF17">
    <property type="entry name" value="RE54080P-RELATED"/>
    <property type="match status" value="1"/>
</dbReference>
<organism evidence="13 14">
    <name type="scientific">Breoghania corrubedonensis</name>
    <dbReference type="NCBI Taxonomy" id="665038"/>
    <lineage>
        <taxon>Bacteria</taxon>
        <taxon>Pseudomonadati</taxon>
        <taxon>Pseudomonadota</taxon>
        <taxon>Alphaproteobacteria</taxon>
        <taxon>Hyphomicrobiales</taxon>
        <taxon>Stappiaceae</taxon>
        <taxon>Breoghania</taxon>
    </lineage>
</organism>
<evidence type="ECO:0000256" key="9">
    <source>
        <dbReference type="SAM" id="MobiDB-lite"/>
    </source>
</evidence>
<dbReference type="InterPro" id="IPR058533">
    <property type="entry name" value="Cation_efflux_TM"/>
</dbReference>
<feature type="domain" description="Cation efflux protein transmembrane" evidence="11">
    <location>
        <begin position="38"/>
        <end position="228"/>
    </location>
</feature>
<evidence type="ECO:0000256" key="4">
    <source>
        <dbReference type="ARBA" id="ARBA00022692"/>
    </source>
</evidence>
<evidence type="ECO:0000313" key="13">
    <source>
        <dbReference type="EMBL" id="PTW61518.1"/>
    </source>
</evidence>
<evidence type="ECO:0000256" key="7">
    <source>
        <dbReference type="ARBA" id="ARBA00023065"/>
    </source>
</evidence>
<dbReference type="PANTHER" id="PTHR11562">
    <property type="entry name" value="CATION EFFLUX PROTEIN/ ZINC TRANSPORTER"/>
    <property type="match status" value="1"/>
</dbReference>
<feature type="transmembrane region" description="Helical" evidence="10">
    <location>
        <begin position="138"/>
        <end position="160"/>
    </location>
</feature>
<comment type="subcellular location">
    <subcellularLocation>
        <location evidence="1">Membrane</location>
        <topology evidence="1">Multi-pass membrane protein</topology>
    </subcellularLocation>
</comment>
<dbReference type="NCBIfam" id="TIGR01297">
    <property type="entry name" value="CDF"/>
    <property type="match status" value="1"/>
</dbReference>